<accession>A0A1G2TGM4</accession>
<gene>
    <name evidence="2" type="ORF">A3D49_00955</name>
</gene>
<keyword evidence="1" id="KW-0812">Transmembrane</keyword>
<organism evidence="2 3">
    <name type="scientific">Candidatus Zambryskibacteria bacterium RIFCSPHIGHO2_02_FULL_43_37</name>
    <dbReference type="NCBI Taxonomy" id="1802749"/>
    <lineage>
        <taxon>Bacteria</taxon>
        <taxon>Candidatus Zambryskiibacteriota</taxon>
    </lineage>
</organism>
<protein>
    <recommendedName>
        <fullName evidence="4">Cytochrome c assembly protein domain-containing protein</fullName>
    </recommendedName>
</protein>
<feature type="transmembrane region" description="Helical" evidence="1">
    <location>
        <begin position="31"/>
        <end position="51"/>
    </location>
</feature>
<keyword evidence="1" id="KW-0472">Membrane</keyword>
<dbReference type="AlphaFoldDB" id="A0A1G2TGM4"/>
<sequence>MALLYLVFWGATFVIFYHLTRFGIGVQPKRFAAAFFLGSVVLFGISLVFAARFDFNSLFS</sequence>
<dbReference type="Proteomes" id="UP000177279">
    <property type="component" value="Unassembled WGS sequence"/>
</dbReference>
<proteinExistence type="predicted"/>
<evidence type="ECO:0008006" key="4">
    <source>
        <dbReference type="Google" id="ProtNLM"/>
    </source>
</evidence>
<evidence type="ECO:0000256" key="1">
    <source>
        <dbReference type="SAM" id="Phobius"/>
    </source>
</evidence>
<comment type="caution">
    <text evidence="2">The sequence shown here is derived from an EMBL/GenBank/DDBJ whole genome shotgun (WGS) entry which is preliminary data.</text>
</comment>
<feature type="transmembrane region" description="Helical" evidence="1">
    <location>
        <begin position="6"/>
        <end position="24"/>
    </location>
</feature>
<keyword evidence="1" id="KW-1133">Transmembrane helix</keyword>
<reference evidence="2 3" key="1">
    <citation type="journal article" date="2016" name="Nat. Commun.">
        <title>Thousands of microbial genomes shed light on interconnected biogeochemical processes in an aquifer system.</title>
        <authorList>
            <person name="Anantharaman K."/>
            <person name="Brown C.T."/>
            <person name="Hug L.A."/>
            <person name="Sharon I."/>
            <person name="Castelle C.J."/>
            <person name="Probst A.J."/>
            <person name="Thomas B.C."/>
            <person name="Singh A."/>
            <person name="Wilkins M.J."/>
            <person name="Karaoz U."/>
            <person name="Brodie E.L."/>
            <person name="Williams K.H."/>
            <person name="Hubbard S.S."/>
            <person name="Banfield J.F."/>
        </authorList>
    </citation>
    <scope>NUCLEOTIDE SEQUENCE [LARGE SCALE GENOMIC DNA]</scope>
</reference>
<evidence type="ECO:0000313" key="3">
    <source>
        <dbReference type="Proteomes" id="UP000177279"/>
    </source>
</evidence>
<dbReference type="EMBL" id="MHVS01000005">
    <property type="protein sequence ID" value="OHA96444.1"/>
    <property type="molecule type" value="Genomic_DNA"/>
</dbReference>
<evidence type="ECO:0000313" key="2">
    <source>
        <dbReference type="EMBL" id="OHA96444.1"/>
    </source>
</evidence>
<name>A0A1G2TGM4_9BACT</name>